<reference evidence="6" key="1">
    <citation type="submission" date="2022-01" db="EMBL/GenBank/DDBJ databases">
        <title>Genome Sequence Resource for Two Populations of Ditylenchus destructor, the Migratory Endoparasitic Phytonematode.</title>
        <authorList>
            <person name="Zhang H."/>
            <person name="Lin R."/>
            <person name="Xie B."/>
        </authorList>
    </citation>
    <scope>NUCLEOTIDE SEQUENCE</scope>
    <source>
        <strain evidence="6">BazhouSP</strain>
    </source>
</reference>
<evidence type="ECO:0000256" key="1">
    <source>
        <dbReference type="ARBA" id="ARBA00022723"/>
    </source>
</evidence>
<dbReference type="Pfam" id="PF13639">
    <property type="entry name" value="zf-RING_2"/>
    <property type="match status" value="1"/>
</dbReference>
<dbReference type="PANTHER" id="PTHR45931:SF3">
    <property type="entry name" value="RING ZINC FINGER-CONTAINING PROTEIN"/>
    <property type="match status" value="1"/>
</dbReference>
<dbReference type="PANTHER" id="PTHR45931">
    <property type="entry name" value="SI:CH211-59O9.10"/>
    <property type="match status" value="1"/>
</dbReference>
<dbReference type="AlphaFoldDB" id="A0AAD4RBD2"/>
<dbReference type="SUPFAM" id="SSF57850">
    <property type="entry name" value="RING/U-box"/>
    <property type="match status" value="1"/>
</dbReference>
<dbReference type="InterPro" id="IPR001841">
    <property type="entry name" value="Znf_RING"/>
</dbReference>
<keyword evidence="7" id="KW-1185">Reference proteome</keyword>
<keyword evidence="1" id="KW-0479">Metal-binding</keyword>
<evidence type="ECO:0000256" key="3">
    <source>
        <dbReference type="ARBA" id="ARBA00022833"/>
    </source>
</evidence>
<accession>A0AAD4RBD2</accession>
<dbReference type="EMBL" id="JAKKPZ010000003">
    <property type="protein sequence ID" value="KAI1723444.1"/>
    <property type="molecule type" value="Genomic_DNA"/>
</dbReference>
<organism evidence="6 7">
    <name type="scientific">Ditylenchus destructor</name>
    <dbReference type="NCBI Taxonomy" id="166010"/>
    <lineage>
        <taxon>Eukaryota</taxon>
        <taxon>Metazoa</taxon>
        <taxon>Ecdysozoa</taxon>
        <taxon>Nematoda</taxon>
        <taxon>Chromadorea</taxon>
        <taxon>Rhabditida</taxon>
        <taxon>Tylenchina</taxon>
        <taxon>Tylenchomorpha</taxon>
        <taxon>Sphaerularioidea</taxon>
        <taxon>Anguinidae</taxon>
        <taxon>Anguininae</taxon>
        <taxon>Ditylenchus</taxon>
    </lineage>
</organism>
<keyword evidence="3" id="KW-0862">Zinc</keyword>
<dbReference type="Gene3D" id="3.30.40.10">
    <property type="entry name" value="Zinc/RING finger domain, C3HC4 (zinc finger)"/>
    <property type="match status" value="1"/>
</dbReference>
<proteinExistence type="predicted"/>
<dbReference type="GO" id="GO:0008270">
    <property type="term" value="F:zinc ion binding"/>
    <property type="evidence" value="ECO:0007669"/>
    <property type="project" value="UniProtKB-KW"/>
</dbReference>
<dbReference type="InterPro" id="IPR013083">
    <property type="entry name" value="Znf_RING/FYVE/PHD"/>
</dbReference>
<dbReference type="InterPro" id="IPR051834">
    <property type="entry name" value="RING_finger_E3_ligase"/>
</dbReference>
<feature type="domain" description="RING-type" evidence="5">
    <location>
        <begin position="59"/>
        <end position="100"/>
    </location>
</feature>
<protein>
    <submittedName>
        <fullName evidence="6">Ring finger domain-containing protein</fullName>
    </submittedName>
</protein>
<dbReference type="SMART" id="SM00184">
    <property type="entry name" value="RING"/>
    <property type="match status" value="1"/>
</dbReference>
<dbReference type="GO" id="GO:0061630">
    <property type="term" value="F:ubiquitin protein ligase activity"/>
    <property type="evidence" value="ECO:0007669"/>
    <property type="project" value="TreeGrafter"/>
</dbReference>
<evidence type="ECO:0000313" key="6">
    <source>
        <dbReference type="EMBL" id="KAI1723444.1"/>
    </source>
</evidence>
<evidence type="ECO:0000256" key="2">
    <source>
        <dbReference type="ARBA" id="ARBA00022771"/>
    </source>
</evidence>
<dbReference type="GO" id="GO:0005634">
    <property type="term" value="C:nucleus"/>
    <property type="evidence" value="ECO:0007669"/>
    <property type="project" value="TreeGrafter"/>
</dbReference>
<keyword evidence="2 4" id="KW-0863">Zinc-finger</keyword>
<evidence type="ECO:0000313" key="7">
    <source>
        <dbReference type="Proteomes" id="UP001201812"/>
    </source>
</evidence>
<dbReference type="GO" id="GO:0006511">
    <property type="term" value="P:ubiquitin-dependent protein catabolic process"/>
    <property type="evidence" value="ECO:0007669"/>
    <property type="project" value="TreeGrafter"/>
</dbReference>
<evidence type="ECO:0000259" key="5">
    <source>
        <dbReference type="PROSITE" id="PS50089"/>
    </source>
</evidence>
<sequence>MLAFVPGGFVLGSQHLGALLAHLEEQASGNEAVGLEPEELCRLPMTKVSQFDVKKDSQCTTCMETFELGEEVARLSCHHIFHRECIVPWLVKNNTCPVCRHVADPLKWKNNPGTVLEVSMEEQSDENEPVEMMDS</sequence>
<comment type="caution">
    <text evidence="6">The sequence shown here is derived from an EMBL/GenBank/DDBJ whole genome shotgun (WGS) entry which is preliminary data.</text>
</comment>
<gene>
    <name evidence="6" type="ORF">DdX_03604</name>
</gene>
<evidence type="ECO:0000256" key="4">
    <source>
        <dbReference type="PROSITE-ProRule" id="PRU00175"/>
    </source>
</evidence>
<dbReference type="Proteomes" id="UP001201812">
    <property type="component" value="Unassembled WGS sequence"/>
</dbReference>
<name>A0AAD4RBD2_9BILA</name>
<dbReference type="PROSITE" id="PS50089">
    <property type="entry name" value="ZF_RING_2"/>
    <property type="match status" value="1"/>
</dbReference>